<comment type="caution">
    <text evidence="2">The sequence shown here is derived from an EMBL/GenBank/DDBJ whole genome shotgun (WGS) entry which is preliminary data.</text>
</comment>
<name>A0A2V4N1V1_9RHOB</name>
<organism evidence="2 3">
    <name type="scientific">Litorivita pollutaquae</name>
    <dbReference type="NCBI Taxonomy" id="2200892"/>
    <lineage>
        <taxon>Bacteria</taxon>
        <taxon>Pseudomonadati</taxon>
        <taxon>Pseudomonadota</taxon>
        <taxon>Alphaproteobacteria</taxon>
        <taxon>Rhodobacterales</taxon>
        <taxon>Paracoccaceae</taxon>
        <taxon>Litorivita</taxon>
    </lineage>
</organism>
<dbReference type="RefSeq" id="WP_110794315.1">
    <property type="nucleotide sequence ID" value="NZ_KZ826481.1"/>
</dbReference>
<dbReference type="OrthoDB" id="7873527at2"/>
<proteinExistence type="predicted"/>
<protein>
    <recommendedName>
        <fullName evidence="1">Hedgehog/Intein (Hint) domain-containing protein</fullName>
    </recommendedName>
</protein>
<accession>A0A2V4N1V1</accession>
<keyword evidence="3" id="KW-1185">Reference proteome</keyword>
<evidence type="ECO:0000313" key="2">
    <source>
        <dbReference type="EMBL" id="PYC48734.1"/>
    </source>
</evidence>
<dbReference type="SUPFAM" id="SSF51294">
    <property type="entry name" value="Hedgehog/intein (Hint) domain"/>
    <property type="match status" value="1"/>
</dbReference>
<sequence>MKPNTVGRSEAKLSTKSAQSEEILHAQGLMAGSIVLTLEGEMPVEFLSPGDRVITRDSGMAVIRHVHRRLAHIETVQIKAGSLGHARPESDVTLPASQEILIRDWRAKAVFGNKQALVPARRLADGEFVTLQHARDVTLHMIEFDREHVIYADGLELSCPLLQHAVQQAEAA</sequence>
<dbReference type="InterPro" id="IPR036844">
    <property type="entry name" value="Hint_dom_sf"/>
</dbReference>
<evidence type="ECO:0000313" key="3">
    <source>
        <dbReference type="Proteomes" id="UP000248012"/>
    </source>
</evidence>
<dbReference type="EMBL" id="QFVT01000002">
    <property type="protein sequence ID" value="PYC48734.1"/>
    <property type="molecule type" value="Genomic_DNA"/>
</dbReference>
<dbReference type="AlphaFoldDB" id="A0A2V4N1V1"/>
<dbReference type="Pfam" id="PF13403">
    <property type="entry name" value="Hint_2"/>
    <property type="match status" value="1"/>
</dbReference>
<evidence type="ECO:0000259" key="1">
    <source>
        <dbReference type="Pfam" id="PF13403"/>
    </source>
</evidence>
<feature type="domain" description="Hedgehog/Intein (Hint)" evidence="1">
    <location>
        <begin position="29"/>
        <end position="156"/>
    </location>
</feature>
<dbReference type="Proteomes" id="UP000248012">
    <property type="component" value="Unassembled WGS sequence"/>
</dbReference>
<gene>
    <name evidence="2" type="ORF">DI396_01085</name>
</gene>
<dbReference type="InterPro" id="IPR028992">
    <property type="entry name" value="Hedgehog/Intein_dom"/>
</dbReference>
<reference evidence="2 3" key="1">
    <citation type="submission" date="2018-05" db="EMBL/GenBank/DDBJ databases">
        <title>Oceanovita maritima gen. nov., sp. nov., a marine bacterium in the family Rhodobacteraceae isolated from surface seawater of Lundu port Xiamen, China.</title>
        <authorList>
            <person name="Hetharua B.H."/>
            <person name="Min D."/>
            <person name="Liao H."/>
            <person name="Tian Y."/>
        </authorList>
    </citation>
    <scope>NUCLEOTIDE SEQUENCE [LARGE SCALE GENOMIC DNA]</scope>
    <source>
        <strain evidence="2 3">FSX-11</strain>
    </source>
</reference>